<dbReference type="PANTHER" id="PTHR33677">
    <property type="entry name" value="TRANSCRIPTIONAL REPRESSOR FRMR-RELATED"/>
    <property type="match status" value="1"/>
</dbReference>
<dbReference type="InterPro" id="IPR038390">
    <property type="entry name" value="Metal_Tscrpt_repr_sf"/>
</dbReference>
<comment type="caution">
    <text evidence="1">The sequence shown here is derived from an EMBL/GenBank/DDBJ whole genome shotgun (WGS) entry which is preliminary data.</text>
</comment>
<dbReference type="GO" id="GO:0003677">
    <property type="term" value="F:DNA binding"/>
    <property type="evidence" value="ECO:0007669"/>
    <property type="project" value="InterPro"/>
</dbReference>
<protein>
    <submittedName>
        <fullName evidence="1">Uncharacterized protein</fullName>
    </submittedName>
</protein>
<dbReference type="Pfam" id="PF02583">
    <property type="entry name" value="Trns_repr_metal"/>
    <property type="match status" value="1"/>
</dbReference>
<dbReference type="GO" id="GO:0045892">
    <property type="term" value="P:negative regulation of DNA-templated transcription"/>
    <property type="evidence" value="ECO:0007669"/>
    <property type="project" value="UniProtKB-ARBA"/>
</dbReference>
<accession>A0A1F7GBP5</accession>
<evidence type="ECO:0000313" key="2">
    <source>
        <dbReference type="Proteomes" id="UP000178372"/>
    </source>
</evidence>
<name>A0A1F7GBP5_9BACT</name>
<proteinExistence type="predicted"/>
<dbReference type="AlphaFoldDB" id="A0A1F7GBP5"/>
<dbReference type="GO" id="GO:0046872">
    <property type="term" value="F:metal ion binding"/>
    <property type="evidence" value="ECO:0007669"/>
    <property type="project" value="InterPro"/>
</dbReference>
<dbReference type="Gene3D" id="1.20.58.1000">
    <property type="entry name" value="Metal-sensitive repressor, helix protomer"/>
    <property type="match status" value="1"/>
</dbReference>
<gene>
    <name evidence="1" type="ORF">A2690_00930</name>
</gene>
<evidence type="ECO:0000313" key="1">
    <source>
        <dbReference type="EMBL" id="OGK16002.1"/>
    </source>
</evidence>
<dbReference type="Proteomes" id="UP000178372">
    <property type="component" value="Unassembled WGS sequence"/>
</dbReference>
<organism evidence="1 2">
    <name type="scientific">Candidatus Roizmanbacteria bacterium RIFCSPHIGHO2_01_FULL_39_12b</name>
    <dbReference type="NCBI Taxonomy" id="1802030"/>
    <lineage>
        <taxon>Bacteria</taxon>
        <taxon>Candidatus Roizmaniibacteriota</taxon>
    </lineage>
</organism>
<sequence>MPKPKLKNELAFIDNRINRLVGQIEGVRRMIHSGRSSDEVTQQILAARQALSKLGLVVLKEGLSKMPEKHHKKIDSMLEKIFRI</sequence>
<dbReference type="InterPro" id="IPR003735">
    <property type="entry name" value="Metal_Tscrpt_repr"/>
</dbReference>
<reference evidence="1 2" key="1">
    <citation type="journal article" date="2016" name="Nat. Commun.">
        <title>Thousands of microbial genomes shed light on interconnected biogeochemical processes in an aquifer system.</title>
        <authorList>
            <person name="Anantharaman K."/>
            <person name="Brown C.T."/>
            <person name="Hug L.A."/>
            <person name="Sharon I."/>
            <person name="Castelle C.J."/>
            <person name="Probst A.J."/>
            <person name="Thomas B.C."/>
            <person name="Singh A."/>
            <person name="Wilkins M.J."/>
            <person name="Karaoz U."/>
            <person name="Brodie E.L."/>
            <person name="Williams K.H."/>
            <person name="Hubbard S.S."/>
            <person name="Banfield J.F."/>
        </authorList>
    </citation>
    <scope>NUCLEOTIDE SEQUENCE [LARGE SCALE GENOMIC DNA]</scope>
</reference>
<dbReference type="EMBL" id="MFZF01000022">
    <property type="protein sequence ID" value="OGK16002.1"/>
    <property type="molecule type" value="Genomic_DNA"/>
</dbReference>